<proteinExistence type="predicted"/>
<reference evidence="1 2" key="1">
    <citation type="journal article" date="2018" name="Front. Plant Sci.">
        <title>Red Clover (Trifolium pratense) and Zigzag Clover (T. medium) - A Picture of Genomic Similarities and Differences.</title>
        <authorList>
            <person name="Dluhosova J."/>
            <person name="Istvanek J."/>
            <person name="Nedelnik J."/>
            <person name="Repkova J."/>
        </authorList>
    </citation>
    <scope>NUCLEOTIDE SEQUENCE [LARGE SCALE GENOMIC DNA]</scope>
    <source>
        <strain evidence="2">cv. 10/8</strain>
        <tissue evidence="1">Leaf</tissue>
    </source>
</reference>
<comment type="caution">
    <text evidence="1">The sequence shown here is derived from an EMBL/GenBank/DDBJ whole genome shotgun (WGS) entry which is preliminary data.</text>
</comment>
<evidence type="ECO:0000313" key="2">
    <source>
        <dbReference type="Proteomes" id="UP000265520"/>
    </source>
</evidence>
<dbReference type="EMBL" id="LXQA010027046">
    <property type="protein sequence ID" value="MCH94325.1"/>
    <property type="molecule type" value="Genomic_DNA"/>
</dbReference>
<protein>
    <submittedName>
        <fullName evidence="1">Uncharacterized protein</fullName>
    </submittedName>
</protein>
<gene>
    <name evidence="1" type="ORF">A2U01_0015283</name>
</gene>
<dbReference type="AlphaFoldDB" id="A0A392N585"/>
<keyword evidence="2" id="KW-1185">Reference proteome</keyword>
<sequence>MSIAPFPSSSSSLCSVPSSPLLLCSKGYFKLTGDNLDIGSCMPDATQDSSFHAICS</sequence>
<feature type="non-terminal residue" evidence="1">
    <location>
        <position position="56"/>
    </location>
</feature>
<accession>A0A392N585</accession>
<organism evidence="1 2">
    <name type="scientific">Trifolium medium</name>
    <dbReference type="NCBI Taxonomy" id="97028"/>
    <lineage>
        <taxon>Eukaryota</taxon>
        <taxon>Viridiplantae</taxon>
        <taxon>Streptophyta</taxon>
        <taxon>Embryophyta</taxon>
        <taxon>Tracheophyta</taxon>
        <taxon>Spermatophyta</taxon>
        <taxon>Magnoliopsida</taxon>
        <taxon>eudicotyledons</taxon>
        <taxon>Gunneridae</taxon>
        <taxon>Pentapetalae</taxon>
        <taxon>rosids</taxon>
        <taxon>fabids</taxon>
        <taxon>Fabales</taxon>
        <taxon>Fabaceae</taxon>
        <taxon>Papilionoideae</taxon>
        <taxon>50 kb inversion clade</taxon>
        <taxon>NPAAA clade</taxon>
        <taxon>Hologalegina</taxon>
        <taxon>IRL clade</taxon>
        <taxon>Trifolieae</taxon>
        <taxon>Trifolium</taxon>
    </lineage>
</organism>
<dbReference type="Proteomes" id="UP000265520">
    <property type="component" value="Unassembled WGS sequence"/>
</dbReference>
<evidence type="ECO:0000313" key="1">
    <source>
        <dbReference type="EMBL" id="MCH94325.1"/>
    </source>
</evidence>
<name>A0A392N585_9FABA</name>